<evidence type="ECO:0000313" key="2">
    <source>
        <dbReference type="EMBL" id="SFM19071.1"/>
    </source>
</evidence>
<gene>
    <name evidence="2" type="ORF">SAMN02982985_03130</name>
</gene>
<name>A0A1I4NU96_9BURK</name>
<evidence type="ECO:0000313" key="3">
    <source>
        <dbReference type="Proteomes" id="UP000199470"/>
    </source>
</evidence>
<dbReference type="EMBL" id="FOTW01000014">
    <property type="protein sequence ID" value="SFM19071.1"/>
    <property type="molecule type" value="Genomic_DNA"/>
</dbReference>
<dbReference type="STRING" id="758825.SAMN02982985_03130"/>
<feature type="chain" id="PRO_5011664784" evidence="1">
    <location>
        <begin position="28"/>
        <end position="132"/>
    </location>
</feature>
<protein>
    <submittedName>
        <fullName evidence="2">Uncharacterized protein</fullName>
    </submittedName>
</protein>
<proteinExistence type="predicted"/>
<accession>A0A1I4NU96</accession>
<organism evidence="2 3">
    <name type="scientific">Rugamonas rubra</name>
    <dbReference type="NCBI Taxonomy" id="758825"/>
    <lineage>
        <taxon>Bacteria</taxon>
        <taxon>Pseudomonadati</taxon>
        <taxon>Pseudomonadota</taxon>
        <taxon>Betaproteobacteria</taxon>
        <taxon>Burkholderiales</taxon>
        <taxon>Oxalobacteraceae</taxon>
        <taxon>Telluria group</taxon>
        <taxon>Rugamonas</taxon>
    </lineage>
</organism>
<feature type="signal peptide" evidence="1">
    <location>
        <begin position="1"/>
        <end position="27"/>
    </location>
</feature>
<evidence type="ECO:0000256" key="1">
    <source>
        <dbReference type="SAM" id="SignalP"/>
    </source>
</evidence>
<dbReference type="AlphaFoldDB" id="A0A1I4NU96"/>
<dbReference type="Proteomes" id="UP000199470">
    <property type="component" value="Unassembled WGS sequence"/>
</dbReference>
<keyword evidence="3" id="KW-1185">Reference proteome</keyword>
<sequence length="132" mass="13783">MRDLSRRCGTLLLCVAMSACTTMHVVADGADAVKAVAARPVDGLVVGETLLIVGRDGKKLDFKLAAIEADALRGTVDGQERRIAFGQIERIERGRVDGVKTTGIVVGALVLLGVAAGRAISNDVTSKIPKSK</sequence>
<keyword evidence="1" id="KW-0732">Signal</keyword>
<dbReference type="PROSITE" id="PS51257">
    <property type="entry name" value="PROKAR_LIPOPROTEIN"/>
    <property type="match status" value="1"/>
</dbReference>
<reference evidence="2 3" key="1">
    <citation type="submission" date="2016-10" db="EMBL/GenBank/DDBJ databases">
        <authorList>
            <person name="de Groot N.N."/>
        </authorList>
    </citation>
    <scope>NUCLEOTIDE SEQUENCE [LARGE SCALE GENOMIC DNA]</scope>
    <source>
        <strain evidence="2 3">ATCC 43154</strain>
    </source>
</reference>